<keyword evidence="3" id="KW-1185">Reference proteome</keyword>
<dbReference type="EMBL" id="BJVJ01000041">
    <property type="protein sequence ID" value="GEL24885.1"/>
    <property type="molecule type" value="Genomic_DNA"/>
</dbReference>
<evidence type="ECO:0000256" key="1">
    <source>
        <dbReference type="SAM" id="MobiDB-lite"/>
    </source>
</evidence>
<feature type="region of interest" description="Disordered" evidence="1">
    <location>
        <begin position="259"/>
        <end position="285"/>
    </location>
</feature>
<name>A0A511DJ96_9PSEU</name>
<organism evidence="2 3">
    <name type="scientific">Pseudonocardia sulfidoxydans NBRC 16205</name>
    <dbReference type="NCBI Taxonomy" id="1223511"/>
    <lineage>
        <taxon>Bacteria</taxon>
        <taxon>Bacillati</taxon>
        <taxon>Actinomycetota</taxon>
        <taxon>Actinomycetes</taxon>
        <taxon>Pseudonocardiales</taxon>
        <taxon>Pseudonocardiaceae</taxon>
        <taxon>Pseudonocardia</taxon>
    </lineage>
</organism>
<dbReference type="RefSeq" id="WP_147110199.1">
    <property type="nucleotide sequence ID" value="NZ_BJVJ01000041.1"/>
</dbReference>
<gene>
    <name evidence="2" type="ORF">PSU4_38390</name>
</gene>
<feature type="compositionally biased region" description="Gly residues" evidence="1">
    <location>
        <begin position="378"/>
        <end position="387"/>
    </location>
</feature>
<feature type="region of interest" description="Disordered" evidence="1">
    <location>
        <begin position="348"/>
        <end position="387"/>
    </location>
</feature>
<protein>
    <submittedName>
        <fullName evidence="2">Uncharacterized protein</fullName>
    </submittedName>
</protein>
<evidence type="ECO:0000313" key="3">
    <source>
        <dbReference type="Proteomes" id="UP000321685"/>
    </source>
</evidence>
<dbReference type="Proteomes" id="UP000321685">
    <property type="component" value="Unassembled WGS sequence"/>
</dbReference>
<reference evidence="2 3" key="1">
    <citation type="submission" date="2019-07" db="EMBL/GenBank/DDBJ databases">
        <title>Whole genome shotgun sequence of Pseudonocardia sulfidoxydans NBRC 16205.</title>
        <authorList>
            <person name="Hosoyama A."/>
            <person name="Uohara A."/>
            <person name="Ohji S."/>
            <person name="Ichikawa N."/>
        </authorList>
    </citation>
    <scope>NUCLEOTIDE SEQUENCE [LARGE SCALE GENOMIC DNA]</scope>
    <source>
        <strain evidence="2 3">NBRC 16205</strain>
    </source>
</reference>
<proteinExistence type="predicted"/>
<dbReference type="AlphaFoldDB" id="A0A511DJ96"/>
<accession>A0A511DJ96</accession>
<feature type="region of interest" description="Disordered" evidence="1">
    <location>
        <begin position="1"/>
        <end position="47"/>
    </location>
</feature>
<sequence>MSDPTFTDDHTTTVAASDQGSDYADPGYADTTTHDDSSYDSGYGSGYQVVDRNDNGIDDTVIVELAPGVQGAIVDVNEDGTPDVVLVDIDGNGSYDASIQPDGKGGFVVSVDTDGDGRPDESRTVGRDELDSVFPGLAEVLDPSGTGAHNGTVSDTSGGGSGQPVVYDTNDNGIDDTVAVELAPGVQGLIVDVNEDGTPDVVMIDLDGNGKIDTMIKADGKGDFVIGYDDNQDGKVDRQEPITREQLDAAVPGLADVLDPSTGGHNTTVSDGAVGSPSDPRELDTDKNGVTDAVAFQIAPGIQAVAVDPDEDGRFDAVLIDMSGDGTLDTMVAPDGSGGFVIGYDDDGDGQVDRQETATRAQLDRAVPGLADALDPRGGSGGGGRNV</sequence>
<comment type="caution">
    <text evidence="2">The sequence shown here is derived from an EMBL/GenBank/DDBJ whole genome shotgun (WGS) entry which is preliminary data.</text>
</comment>
<evidence type="ECO:0000313" key="2">
    <source>
        <dbReference type="EMBL" id="GEL24885.1"/>
    </source>
</evidence>
<dbReference type="OrthoDB" id="3700985at2"/>